<feature type="signal peptide" evidence="1">
    <location>
        <begin position="1"/>
        <end position="24"/>
    </location>
</feature>
<evidence type="ECO:0000313" key="2">
    <source>
        <dbReference type="EMBL" id="KAF2258531.1"/>
    </source>
</evidence>
<accession>A0A9P4JY19</accession>
<proteinExistence type="predicted"/>
<dbReference type="Proteomes" id="UP000800093">
    <property type="component" value="Unassembled WGS sequence"/>
</dbReference>
<dbReference type="EMBL" id="ML986758">
    <property type="protein sequence ID" value="KAF2258531.1"/>
    <property type="molecule type" value="Genomic_DNA"/>
</dbReference>
<comment type="caution">
    <text evidence="2">The sequence shown here is derived from an EMBL/GenBank/DDBJ whole genome shotgun (WGS) entry which is preliminary data.</text>
</comment>
<protein>
    <submittedName>
        <fullName evidence="2">Uncharacterized protein</fullName>
    </submittedName>
</protein>
<reference evidence="3" key="1">
    <citation type="journal article" date="2020" name="Stud. Mycol.">
        <title>101 Dothideomycetes genomes: A test case for predicting lifestyles and emergence of pathogens.</title>
        <authorList>
            <person name="Haridas S."/>
            <person name="Albert R."/>
            <person name="Binder M."/>
            <person name="Bloem J."/>
            <person name="LaButti K."/>
            <person name="Salamov A."/>
            <person name="Andreopoulos B."/>
            <person name="Baker S."/>
            <person name="Barry K."/>
            <person name="Bills G."/>
            <person name="Bluhm B."/>
            <person name="Cannon C."/>
            <person name="Castanera R."/>
            <person name="Culley D."/>
            <person name="Daum C."/>
            <person name="Ezra D."/>
            <person name="Gonzalez J."/>
            <person name="Henrissat B."/>
            <person name="Kuo A."/>
            <person name="Liang C."/>
            <person name="Lipzen A."/>
            <person name="Lutzoni F."/>
            <person name="Magnuson J."/>
            <person name="Mondo S."/>
            <person name="Nolan M."/>
            <person name="Ohm R."/>
            <person name="Pangilinan J."/>
            <person name="Park H.-J."/>
            <person name="Ramirez L."/>
            <person name="Alfaro M."/>
            <person name="Sun H."/>
            <person name="Tritt A."/>
            <person name="Yoshinaga Y."/>
            <person name="Zwiers L.-H."/>
            <person name="Turgeon B."/>
            <person name="Goodwin S."/>
            <person name="Spatafora J."/>
            <person name="Crous P."/>
            <person name="Grigoriev I."/>
        </authorList>
    </citation>
    <scope>NUCLEOTIDE SEQUENCE [LARGE SCALE GENOMIC DNA]</scope>
    <source>
        <strain evidence="3">CBS 304.66</strain>
    </source>
</reference>
<keyword evidence="3" id="KW-1185">Reference proteome</keyword>
<sequence length="129" mass="14424">MISMRSIHAAGGLVHLILFLGGELQDSARITSWWGNLSGDHCQGDISTIKSPPTHLEPLGLGNKQAQLEDDTLILGEPEKEWRYRQMFSSAGIERIQKTICLSNWVEEIAIDHNDEVDSMGKDLLMQTH</sequence>
<organism evidence="2 3">
    <name type="scientific">Lojkania enalia</name>
    <dbReference type="NCBI Taxonomy" id="147567"/>
    <lineage>
        <taxon>Eukaryota</taxon>
        <taxon>Fungi</taxon>
        <taxon>Dikarya</taxon>
        <taxon>Ascomycota</taxon>
        <taxon>Pezizomycotina</taxon>
        <taxon>Dothideomycetes</taxon>
        <taxon>Pleosporomycetidae</taxon>
        <taxon>Pleosporales</taxon>
        <taxon>Pleosporales incertae sedis</taxon>
        <taxon>Lojkania</taxon>
    </lineage>
</organism>
<gene>
    <name evidence="2" type="ORF">CC78DRAFT_621725</name>
</gene>
<evidence type="ECO:0000313" key="3">
    <source>
        <dbReference type="Proteomes" id="UP000800093"/>
    </source>
</evidence>
<dbReference type="AlphaFoldDB" id="A0A9P4JY19"/>
<evidence type="ECO:0000256" key="1">
    <source>
        <dbReference type="SAM" id="SignalP"/>
    </source>
</evidence>
<keyword evidence="1" id="KW-0732">Signal</keyword>
<name>A0A9P4JY19_9PLEO</name>
<feature type="chain" id="PRO_5040514459" evidence="1">
    <location>
        <begin position="25"/>
        <end position="129"/>
    </location>
</feature>